<dbReference type="PANTHER" id="PTHR24287">
    <property type="entry name" value="P450, PUTATIVE (EUROFUNG)-RELATED"/>
    <property type="match status" value="1"/>
</dbReference>
<keyword evidence="6 8" id="KW-0408">Iron</keyword>
<sequence length="540" mass="60523">MHNSLLLAAWAGISFVLYKIISSIIISRRHAAVARQLGCLPAHETKQSMLDPLGIQNVALVLKADKEYRVPQYLKGRTDNACAEAGKVLSTFHQNIMGGESYFTIEPKNIQALLATQFKDFGLGERRNGNFSPLLGHGIFSTDGDEWAHARSLLRPQFARDQVSDLDLEEEHVQHMMRAIPTNQDGWTEVTDLMPLLFRLTLDSATEFLFGESVDSQLASLPGYTCNKAPMAVKEQDFAISFDKAQGTIATASRLGEGYWLVYDKTFKEHCSRCHTFIDHYVQLALSKEKGSAQTTSHGKQKYVFLDALVESTRNPVELRSHMISILLAGRDTTASLLSYVFMLFTQHPDVYAKLRATVLEAFGTYTKPKNITFSNLKSCNYLQWILNETLRLYPVVPIDGRRALKDTTLPLGGGPDGTAPIYVKKDMQVDYSVYVMHRRKDLWGADADEFKPDRWNGRKSGWEYLPFNGGPRICIGQQFALTEAGYVIVRLAQRFEALEGVGNSWEAKEKGGMGYMRHAVSLTGCPADGVKVRMKEARQ</sequence>
<evidence type="ECO:0000256" key="5">
    <source>
        <dbReference type="ARBA" id="ARBA00023002"/>
    </source>
</evidence>
<dbReference type="Proteomes" id="UP000800040">
    <property type="component" value="Unassembled WGS sequence"/>
</dbReference>
<protein>
    <submittedName>
        <fullName evidence="10">Cytochrome P450 52A12</fullName>
    </submittedName>
</protein>
<dbReference type="InterPro" id="IPR001128">
    <property type="entry name" value="Cyt_P450"/>
</dbReference>
<evidence type="ECO:0000256" key="8">
    <source>
        <dbReference type="PIRSR" id="PIRSR602402-1"/>
    </source>
</evidence>
<keyword evidence="3 8" id="KW-0349">Heme</keyword>
<dbReference type="InterPro" id="IPR047146">
    <property type="entry name" value="Cyt_P450_E_CYP52_fungi"/>
</dbReference>
<dbReference type="GO" id="GO:0016712">
    <property type="term" value="F:oxidoreductase activity, acting on paired donors, with incorporation or reduction of molecular oxygen, reduced flavin or flavoprotein as one donor, and incorporation of one atom of oxygen"/>
    <property type="evidence" value="ECO:0007669"/>
    <property type="project" value="InterPro"/>
</dbReference>
<dbReference type="PRINTS" id="PR01239">
    <property type="entry name" value="EP450IICYP52"/>
</dbReference>
<dbReference type="Gene3D" id="1.10.630.10">
    <property type="entry name" value="Cytochrome P450"/>
    <property type="match status" value="1"/>
</dbReference>
<evidence type="ECO:0000313" key="11">
    <source>
        <dbReference type="Proteomes" id="UP000800040"/>
    </source>
</evidence>
<evidence type="ECO:0000313" key="10">
    <source>
        <dbReference type="EMBL" id="KAF1839757.1"/>
    </source>
</evidence>
<dbReference type="SUPFAM" id="SSF48264">
    <property type="entry name" value="Cytochrome P450"/>
    <property type="match status" value="1"/>
</dbReference>
<evidence type="ECO:0000256" key="4">
    <source>
        <dbReference type="ARBA" id="ARBA00022723"/>
    </source>
</evidence>
<comment type="similarity">
    <text evidence="2 9">Belongs to the cytochrome P450 family.</text>
</comment>
<reference evidence="10" key="1">
    <citation type="submission" date="2020-01" db="EMBL/GenBank/DDBJ databases">
        <authorList>
            <consortium name="DOE Joint Genome Institute"/>
            <person name="Haridas S."/>
            <person name="Albert R."/>
            <person name="Binder M."/>
            <person name="Bloem J."/>
            <person name="Labutti K."/>
            <person name="Salamov A."/>
            <person name="Andreopoulos B."/>
            <person name="Baker S.E."/>
            <person name="Barry K."/>
            <person name="Bills G."/>
            <person name="Bluhm B.H."/>
            <person name="Cannon C."/>
            <person name="Castanera R."/>
            <person name="Culley D.E."/>
            <person name="Daum C."/>
            <person name="Ezra D."/>
            <person name="Gonzalez J.B."/>
            <person name="Henrissat B."/>
            <person name="Kuo A."/>
            <person name="Liang C."/>
            <person name="Lipzen A."/>
            <person name="Lutzoni F."/>
            <person name="Magnuson J."/>
            <person name="Mondo S."/>
            <person name="Nolan M."/>
            <person name="Ohm R."/>
            <person name="Pangilinan J."/>
            <person name="Park H.-J."/>
            <person name="Ramirez L."/>
            <person name="Alfaro M."/>
            <person name="Sun H."/>
            <person name="Tritt A."/>
            <person name="Yoshinaga Y."/>
            <person name="Zwiers L.-H."/>
            <person name="Turgeon B.G."/>
            <person name="Goodwin S.B."/>
            <person name="Spatafora J.W."/>
            <person name="Crous P.W."/>
            <person name="Grigoriev I.V."/>
        </authorList>
    </citation>
    <scope>NUCLEOTIDE SEQUENCE</scope>
    <source>
        <strain evidence="10">P77</strain>
    </source>
</reference>
<dbReference type="InterPro" id="IPR036396">
    <property type="entry name" value="Cyt_P450_sf"/>
</dbReference>
<feature type="binding site" description="axial binding residue" evidence="8">
    <location>
        <position position="475"/>
    </location>
    <ligand>
        <name>heme</name>
        <dbReference type="ChEBI" id="CHEBI:30413"/>
    </ligand>
    <ligandPart>
        <name>Fe</name>
        <dbReference type="ChEBI" id="CHEBI:18248"/>
    </ligandPart>
</feature>
<keyword evidence="11" id="KW-1185">Reference proteome</keyword>
<evidence type="ECO:0000256" key="3">
    <source>
        <dbReference type="ARBA" id="ARBA00022617"/>
    </source>
</evidence>
<name>A0A6A5KTZ1_9PLEO</name>
<dbReference type="GO" id="GO:0020037">
    <property type="term" value="F:heme binding"/>
    <property type="evidence" value="ECO:0007669"/>
    <property type="project" value="InterPro"/>
</dbReference>
<keyword evidence="4 8" id="KW-0479">Metal-binding</keyword>
<keyword evidence="5 9" id="KW-0560">Oxidoreductase</keyword>
<dbReference type="InterPro" id="IPR002402">
    <property type="entry name" value="Cyt_P450_E_grp-II"/>
</dbReference>
<accession>A0A6A5KTZ1</accession>
<evidence type="ECO:0000256" key="6">
    <source>
        <dbReference type="ARBA" id="ARBA00023004"/>
    </source>
</evidence>
<dbReference type="GO" id="GO:0005506">
    <property type="term" value="F:iron ion binding"/>
    <property type="evidence" value="ECO:0007669"/>
    <property type="project" value="InterPro"/>
</dbReference>
<keyword evidence="7 9" id="KW-0503">Monooxygenase</keyword>
<proteinExistence type="inferred from homology"/>
<dbReference type="Pfam" id="PF00067">
    <property type="entry name" value="p450"/>
    <property type="match status" value="1"/>
</dbReference>
<dbReference type="InterPro" id="IPR017972">
    <property type="entry name" value="Cyt_P450_CS"/>
</dbReference>
<dbReference type="PANTHER" id="PTHR24287:SF1">
    <property type="entry name" value="P450, PUTATIVE (EUROFUNG)-RELATED"/>
    <property type="match status" value="1"/>
</dbReference>
<dbReference type="OrthoDB" id="1470350at2759"/>
<dbReference type="EMBL" id="ML975244">
    <property type="protein sequence ID" value="KAF1839757.1"/>
    <property type="molecule type" value="Genomic_DNA"/>
</dbReference>
<dbReference type="CDD" id="cd11063">
    <property type="entry name" value="CYP52"/>
    <property type="match status" value="1"/>
</dbReference>
<evidence type="ECO:0000256" key="9">
    <source>
        <dbReference type="RuleBase" id="RU000461"/>
    </source>
</evidence>
<dbReference type="InterPro" id="IPR002974">
    <property type="entry name" value="Cyt_P450_E_CYP52_ascomycetes"/>
</dbReference>
<dbReference type="PRINTS" id="PR00464">
    <property type="entry name" value="EP450II"/>
</dbReference>
<dbReference type="PRINTS" id="PR00385">
    <property type="entry name" value="P450"/>
</dbReference>
<evidence type="ECO:0000256" key="2">
    <source>
        <dbReference type="ARBA" id="ARBA00010617"/>
    </source>
</evidence>
<dbReference type="AlphaFoldDB" id="A0A6A5KTZ1"/>
<gene>
    <name evidence="10" type="ORF">BDW02DRAFT_563808</name>
</gene>
<evidence type="ECO:0000256" key="1">
    <source>
        <dbReference type="ARBA" id="ARBA00001971"/>
    </source>
</evidence>
<organism evidence="10 11">
    <name type="scientific">Decorospora gaudefroyi</name>
    <dbReference type="NCBI Taxonomy" id="184978"/>
    <lineage>
        <taxon>Eukaryota</taxon>
        <taxon>Fungi</taxon>
        <taxon>Dikarya</taxon>
        <taxon>Ascomycota</taxon>
        <taxon>Pezizomycotina</taxon>
        <taxon>Dothideomycetes</taxon>
        <taxon>Pleosporomycetidae</taxon>
        <taxon>Pleosporales</taxon>
        <taxon>Pleosporineae</taxon>
        <taxon>Pleosporaceae</taxon>
        <taxon>Decorospora</taxon>
    </lineage>
</organism>
<comment type="cofactor">
    <cofactor evidence="1 8">
        <name>heme</name>
        <dbReference type="ChEBI" id="CHEBI:30413"/>
    </cofactor>
</comment>
<dbReference type="PROSITE" id="PS00086">
    <property type="entry name" value="CYTOCHROME_P450"/>
    <property type="match status" value="1"/>
</dbReference>
<evidence type="ECO:0000256" key="7">
    <source>
        <dbReference type="ARBA" id="ARBA00023033"/>
    </source>
</evidence>